<protein>
    <recommendedName>
        <fullName evidence="4">Carboxypeptidase regulatory-like domain-containing protein</fullName>
    </recommendedName>
</protein>
<evidence type="ECO:0000313" key="3">
    <source>
        <dbReference type="Proteomes" id="UP000305398"/>
    </source>
</evidence>
<evidence type="ECO:0000313" key="2">
    <source>
        <dbReference type="EMBL" id="QDA61860.1"/>
    </source>
</evidence>
<keyword evidence="3" id="KW-1185">Reference proteome</keyword>
<dbReference type="RefSeq" id="WP_139517034.1">
    <property type="nucleotide sequence ID" value="NZ_CP040896.1"/>
</dbReference>
<dbReference type="Proteomes" id="UP000305398">
    <property type="component" value="Chromosome"/>
</dbReference>
<organism evidence="2 3">
    <name type="scientific">Hymenobacter jejuensis</name>
    <dbReference type="NCBI Taxonomy" id="2502781"/>
    <lineage>
        <taxon>Bacteria</taxon>
        <taxon>Pseudomonadati</taxon>
        <taxon>Bacteroidota</taxon>
        <taxon>Cytophagia</taxon>
        <taxon>Cytophagales</taxon>
        <taxon>Hymenobacteraceae</taxon>
        <taxon>Hymenobacter</taxon>
    </lineage>
</organism>
<dbReference type="EMBL" id="CP040896">
    <property type="protein sequence ID" value="QDA61860.1"/>
    <property type="molecule type" value="Genomic_DNA"/>
</dbReference>
<dbReference type="OrthoDB" id="885873at2"/>
<evidence type="ECO:0008006" key="4">
    <source>
        <dbReference type="Google" id="ProtNLM"/>
    </source>
</evidence>
<feature type="signal peptide" evidence="1">
    <location>
        <begin position="1"/>
        <end position="17"/>
    </location>
</feature>
<sequence length="250" mass="25896">MKSSLRLLAFGFLTTVAAITSSCGDKTKDPQVQTQQATLTGQIQPATAVTLVTATSAGGQSVQATPDAIGRYSFPQLAVGTYTLSFTPTPSYVAPANVTVVLQASGTSAGTVTAVEAAPAATYTVTRTDVTPTSFRTTATPEGIRIDCLTTPDGHTLTFFLDSPEPKVGNYDLTTSTQHAHYVGPDGVEYDSQPGPNNATPSASLLITAVSTSPRRLTCTFTLKNMGAVSAVGTSPLSRTITGTFTNITY</sequence>
<feature type="chain" id="PRO_5022798429" description="Carboxypeptidase regulatory-like domain-containing protein" evidence="1">
    <location>
        <begin position="18"/>
        <end position="250"/>
    </location>
</feature>
<proteinExistence type="predicted"/>
<dbReference type="SUPFAM" id="SSF49478">
    <property type="entry name" value="Cna protein B-type domain"/>
    <property type="match status" value="1"/>
</dbReference>
<reference evidence="2 3" key="1">
    <citation type="submission" date="2019-06" db="EMBL/GenBank/DDBJ databases">
        <authorList>
            <person name="Srinivasan S."/>
        </authorList>
    </citation>
    <scope>NUCLEOTIDE SEQUENCE [LARGE SCALE GENOMIC DNA]</scope>
    <source>
        <strain evidence="2 3">17J68-5</strain>
    </source>
</reference>
<dbReference type="KEGG" id="hyj:FHG12_17935"/>
<accession>A0A5B8A3F1</accession>
<dbReference type="Gene3D" id="2.60.40.1120">
    <property type="entry name" value="Carboxypeptidase-like, regulatory domain"/>
    <property type="match status" value="1"/>
</dbReference>
<dbReference type="AlphaFoldDB" id="A0A5B8A3F1"/>
<name>A0A5B8A3F1_9BACT</name>
<dbReference type="PROSITE" id="PS51257">
    <property type="entry name" value="PROKAR_LIPOPROTEIN"/>
    <property type="match status" value="1"/>
</dbReference>
<gene>
    <name evidence="2" type="ORF">FHG12_17935</name>
</gene>
<keyword evidence="1" id="KW-0732">Signal</keyword>
<evidence type="ECO:0000256" key="1">
    <source>
        <dbReference type="SAM" id="SignalP"/>
    </source>
</evidence>